<keyword evidence="2" id="KW-0560">Oxidoreductase</keyword>
<dbReference type="FunFam" id="1.20.1090.10:FF:000001">
    <property type="entry name" value="Aldehyde-alcohol dehydrogenase"/>
    <property type="match status" value="1"/>
</dbReference>
<proteinExistence type="inferred from homology"/>
<keyword evidence="7" id="KW-1185">Reference proteome</keyword>
<sequence>MVHRISVPPVLRIGGGALAELPDTVRGLRASRAVIVTDAFLSGTGVAADIARALDAAGVPATVFDETVPDPTTASLEAGIRAVADHDADVVVGLGGGSAIDSAKALAVLAVRGGAMRELKAPVQYDGAALPVIAIPTTAGTGSEATQFTVITDSASGEKMLCGGPAYLPSAAIVDYELTLSMPPRLTADTGLDALTHAVEAYVSSRASGFSDALALQAIRQIGGSLRRAYADGGDAGARESMMEAATLAGIAFSNSSVALVHGMSRPLGARFRIAHGMANAMLFAAVTEFSLGAADARYADCARALGVAGEQDADAEAARALVTELHRLRAELAVPAPADFGIAPDDWEAALRTMAEQALASGSPANNPRVPSRGEIEELYRRIYAQAA</sequence>
<feature type="domain" description="Fe-containing alcohol dehydrogenase-like C-terminal" evidence="5">
    <location>
        <begin position="187"/>
        <end position="385"/>
    </location>
</feature>
<dbReference type="InterPro" id="IPR039697">
    <property type="entry name" value="Alcohol_dehydrogenase_Fe"/>
</dbReference>
<evidence type="ECO:0000313" key="6">
    <source>
        <dbReference type="EMBL" id="PRI10709.1"/>
    </source>
</evidence>
<keyword evidence="3" id="KW-0520">NAD</keyword>
<dbReference type="PROSITE" id="PS00913">
    <property type="entry name" value="ADH_IRON_1"/>
    <property type="match status" value="1"/>
</dbReference>
<dbReference type="SUPFAM" id="SSF56796">
    <property type="entry name" value="Dehydroquinate synthase-like"/>
    <property type="match status" value="1"/>
</dbReference>
<dbReference type="Gene3D" id="1.20.1090.10">
    <property type="entry name" value="Dehydroquinate synthase-like - alpha domain"/>
    <property type="match status" value="1"/>
</dbReference>
<feature type="domain" description="Alcohol dehydrogenase iron-type/glycerol dehydrogenase GldA" evidence="4">
    <location>
        <begin position="8"/>
        <end position="175"/>
    </location>
</feature>
<gene>
    <name evidence="6" type="ORF">B4915_07340</name>
</gene>
<evidence type="ECO:0000259" key="5">
    <source>
        <dbReference type="Pfam" id="PF25137"/>
    </source>
</evidence>
<dbReference type="Proteomes" id="UP000238650">
    <property type="component" value="Unassembled WGS sequence"/>
</dbReference>
<dbReference type="AlphaFoldDB" id="A0A2S9QM83"/>
<dbReference type="FunFam" id="3.40.50.1970:FF:000003">
    <property type="entry name" value="Alcohol dehydrogenase, iron-containing"/>
    <property type="match status" value="1"/>
</dbReference>
<dbReference type="InterPro" id="IPR056798">
    <property type="entry name" value="ADH_Fe_C"/>
</dbReference>
<dbReference type="RefSeq" id="WP_105805173.1">
    <property type="nucleotide sequence ID" value="NZ_MWZD01000017.1"/>
</dbReference>
<dbReference type="Pfam" id="PF25137">
    <property type="entry name" value="ADH_Fe_C"/>
    <property type="match status" value="1"/>
</dbReference>
<dbReference type="InterPro" id="IPR001670">
    <property type="entry name" value="ADH_Fe/GldA"/>
</dbReference>
<evidence type="ECO:0000256" key="1">
    <source>
        <dbReference type="ARBA" id="ARBA00007358"/>
    </source>
</evidence>
<dbReference type="Gene3D" id="3.40.50.1970">
    <property type="match status" value="1"/>
</dbReference>
<evidence type="ECO:0000256" key="3">
    <source>
        <dbReference type="ARBA" id="ARBA00023027"/>
    </source>
</evidence>
<dbReference type="CDD" id="cd08194">
    <property type="entry name" value="Fe-ADH-like"/>
    <property type="match status" value="1"/>
</dbReference>
<name>A0A2S9QM83_9MICO</name>
<evidence type="ECO:0000313" key="7">
    <source>
        <dbReference type="Proteomes" id="UP000238650"/>
    </source>
</evidence>
<dbReference type="GO" id="GO:0004022">
    <property type="term" value="F:alcohol dehydrogenase (NAD+) activity"/>
    <property type="evidence" value="ECO:0007669"/>
    <property type="project" value="TreeGrafter"/>
</dbReference>
<dbReference type="Pfam" id="PF00465">
    <property type="entry name" value="Fe-ADH"/>
    <property type="match status" value="1"/>
</dbReference>
<evidence type="ECO:0000259" key="4">
    <source>
        <dbReference type="Pfam" id="PF00465"/>
    </source>
</evidence>
<evidence type="ECO:0000256" key="2">
    <source>
        <dbReference type="ARBA" id="ARBA00023002"/>
    </source>
</evidence>
<accession>A0A2S9QM83</accession>
<dbReference type="GO" id="GO:0046872">
    <property type="term" value="F:metal ion binding"/>
    <property type="evidence" value="ECO:0007669"/>
    <property type="project" value="InterPro"/>
</dbReference>
<dbReference type="PANTHER" id="PTHR11496:SF102">
    <property type="entry name" value="ALCOHOL DEHYDROGENASE 4"/>
    <property type="match status" value="1"/>
</dbReference>
<dbReference type="EMBL" id="MWZD01000017">
    <property type="protein sequence ID" value="PRI10709.1"/>
    <property type="molecule type" value="Genomic_DNA"/>
</dbReference>
<dbReference type="InterPro" id="IPR018211">
    <property type="entry name" value="ADH_Fe_CS"/>
</dbReference>
<comment type="caution">
    <text evidence="6">The sequence shown here is derived from an EMBL/GenBank/DDBJ whole genome shotgun (WGS) entry which is preliminary data.</text>
</comment>
<protein>
    <submittedName>
        <fullName evidence="6">Alcohol dehydrogenase</fullName>
    </submittedName>
</protein>
<reference evidence="6 7" key="1">
    <citation type="journal article" date="2017" name="New Microbes New Infect">
        <title>Genome sequence of 'Leucobacter massiliensis' sp. nov. isolated from human pharynx after travel to the 2014 Hajj.</title>
        <authorList>
            <person name="Leangapichart T."/>
            <person name="Gautret P."/>
            <person name="Nguyen T.T."/>
            <person name="Armstrong N."/>
            <person name="Rolain J.M."/>
        </authorList>
    </citation>
    <scope>NUCLEOTIDE SEQUENCE [LARGE SCALE GENOMIC DNA]</scope>
    <source>
        <strain evidence="6 7">122RC15</strain>
    </source>
</reference>
<dbReference type="PANTHER" id="PTHR11496">
    <property type="entry name" value="ALCOHOL DEHYDROGENASE"/>
    <property type="match status" value="1"/>
</dbReference>
<comment type="similarity">
    <text evidence="1">Belongs to the iron-containing alcohol dehydrogenase family.</text>
</comment>
<dbReference type="OrthoDB" id="323926at2"/>
<organism evidence="6 7">
    <name type="scientific">Leucobacter massiliensis</name>
    <dbReference type="NCBI Taxonomy" id="1686285"/>
    <lineage>
        <taxon>Bacteria</taxon>
        <taxon>Bacillati</taxon>
        <taxon>Actinomycetota</taxon>
        <taxon>Actinomycetes</taxon>
        <taxon>Micrococcales</taxon>
        <taxon>Microbacteriaceae</taxon>
        <taxon>Leucobacter</taxon>
    </lineage>
</organism>